<evidence type="ECO:0000313" key="8">
    <source>
        <dbReference type="EMBL" id="MFC7601069.1"/>
    </source>
</evidence>
<dbReference type="InterPro" id="IPR046357">
    <property type="entry name" value="PPIase_dom_sf"/>
</dbReference>
<dbReference type="Proteomes" id="UP001596514">
    <property type="component" value="Unassembled WGS sequence"/>
</dbReference>
<dbReference type="Gene3D" id="3.10.50.40">
    <property type="match status" value="2"/>
</dbReference>
<reference evidence="9" key="1">
    <citation type="journal article" date="2019" name="Int. J. Syst. Evol. Microbiol.">
        <title>The Global Catalogue of Microorganisms (GCM) 10K type strain sequencing project: providing services to taxonomists for standard genome sequencing and annotation.</title>
        <authorList>
            <consortium name="The Broad Institute Genomics Platform"/>
            <consortium name="The Broad Institute Genome Sequencing Center for Infectious Disease"/>
            <person name="Wu L."/>
            <person name="Ma J."/>
        </authorList>
    </citation>
    <scope>NUCLEOTIDE SEQUENCE [LARGE SCALE GENOMIC DNA]</scope>
    <source>
        <strain evidence="9">JCM 10083</strain>
    </source>
</reference>
<name>A0ABW2SYC4_9ACTN</name>
<keyword evidence="9" id="KW-1185">Reference proteome</keyword>
<sequence length="298" mass="30607">MRPTALLAALSLVLVTACASGDGQAGPEVEVLGSFGDRPTVRFPEGAPSGGLKFTELMTGTGAEIGGNDLVVAQYTAHVWDGKDNRLLASSFNQGAPASFPLNQTITGVGKALRGHKVGSRVVVAVPPEEAYGPNPPGGMTVEDELFYVVDVLGAFPPGAAAKGGSGALDGVRVTGTSGGRPVISLPDSAPPADLRSKILVRGAGAETRAGQLIVTQYESRVWGKDVSDSTWAAGHPKAFQIGKGRVIAGWDRALVGVPVGSRVLMVVPPRFGYENGLPPSVEPGETLVFVVDVLAAY</sequence>
<proteinExistence type="inferred from homology"/>
<feature type="domain" description="PPIase FKBP-type" evidence="7">
    <location>
        <begin position="68"/>
        <end position="156"/>
    </location>
</feature>
<dbReference type="InterPro" id="IPR001179">
    <property type="entry name" value="PPIase_FKBP_dom"/>
</dbReference>
<comment type="caution">
    <text evidence="8">The sequence shown here is derived from an EMBL/GenBank/DDBJ whole genome shotgun (WGS) entry which is preliminary data.</text>
</comment>
<feature type="domain" description="PPIase FKBP-type" evidence="7">
    <location>
        <begin position="211"/>
        <end position="298"/>
    </location>
</feature>
<dbReference type="PROSITE" id="PS50059">
    <property type="entry name" value="FKBP_PPIASE"/>
    <property type="match status" value="2"/>
</dbReference>
<dbReference type="PROSITE" id="PS51257">
    <property type="entry name" value="PROKAR_LIPOPROTEIN"/>
    <property type="match status" value="1"/>
</dbReference>
<keyword evidence="2 4" id="KW-0697">Rotamase</keyword>
<evidence type="ECO:0000259" key="7">
    <source>
        <dbReference type="PROSITE" id="PS50059"/>
    </source>
</evidence>
<evidence type="ECO:0000256" key="3">
    <source>
        <dbReference type="ARBA" id="ARBA00023235"/>
    </source>
</evidence>
<dbReference type="EC" id="5.2.1.8" evidence="5"/>
<feature type="chain" id="PRO_5045299797" description="Peptidyl-prolyl cis-trans isomerase" evidence="6">
    <location>
        <begin position="26"/>
        <end position="298"/>
    </location>
</feature>
<protein>
    <recommendedName>
        <fullName evidence="5">Peptidyl-prolyl cis-trans isomerase</fullName>
        <ecNumber evidence="5">5.2.1.8</ecNumber>
    </recommendedName>
</protein>
<comment type="catalytic activity">
    <reaction evidence="1 4 5">
        <text>[protein]-peptidylproline (omega=180) = [protein]-peptidylproline (omega=0)</text>
        <dbReference type="Rhea" id="RHEA:16237"/>
        <dbReference type="Rhea" id="RHEA-COMP:10747"/>
        <dbReference type="Rhea" id="RHEA-COMP:10748"/>
        <dbReference type="ChEBI" id="CHEBI:83833"/>
        <dbReference type="ChEBI" id="CHEBI:83834"/>
        <dbReference type="EC" id="5.2.1.8"/>
    </reaction>
</comment>
<organism evidence="8 9">
    <name type="scientific">Streptosporangium amethystogenes subsp. fukuiense</name>
    <dbReference type="NCBI Taxonomy" id="698418"/>
    <lineage>
        <taxon>Bacteria</taxon>
        <taxon>Bacillati</taxon>
        <taxon>Actinomycetota</taxon>
        <taxon>Actinomycetes</taxon>
        <taxon>Streptosporangiales</taxon>
        <taxon>Streptosporangiaceae</taxon>
        <taxon>Streptosporangium</taxon>
    </lineage>
</organism>
<comment type="similarity">
    <text evidence="5">Belongs to the FKBP-type PPIase family.</text>
</comment>
<evidence type="ECO:0000256" key="5">
    <source>
        <dbReference type="RuleBase" id="RU003915"/>
    </source>
</evidence>
<gene>
    <name evidence="8" type="ORF">ACFQVD_13275</name>
</gene>
<evidence type="ECO:0000256" key="1">
    <source>
        <dbReference type="ARBA" id="ARBA00000971"/>
    </source>
</evidence>
<dbReference type="RefSeq" id="WP_343961194.1">
    <property type="nucleotide sequence ID" value="NZ_BAAAGK010000003.1"/>
</dbReference>
<dbReference type="InterPro" id="IPR044609">
    <property type="entry name" value="FKBP2/11"/>
</dbReference>
<evidence type="ECO:0000313" key="9">
    <source>
        <dbReference type="Proteomes" id="UP001596514"/>
    </source>
</evidence>
<keyword evidence="3 4" id="KW-0413">Isomerase</keyword>
<dbReference type="PANTHER" id="PTHR45779:SF7">
    <property type="entry name" value="PEPTIDYLPROLYL ISOMERASE"/>
    <property type="match status" value="1"/>
</dbReference>
<feature type="signal peptide" evidence="6">
    <location>
        <begin position="1"/>
        <end position="25"/>
    </location>
</feature>
<dbReference type="EMBL" id="JBHTEE010000001">
    <property type="protein sequence ID" value="MFC7601069.1"/>
    <property type="molecule type" value="Genomic_DNA"/>
</dbReference>
<dbReference type="GO" id="GO:0003755">
    <property type="term" value="F:peptidyl-prolyl cis-trans isomerase activity"/>
    <property type="evidence" value="ECO:0007669"/>
    <property type="project" value="UniProtKB-EC"/>
</dbReference>
<dbReference type="Pfam" id="PF00254">
    <property type="entry name" value="FKBP_C"/>
    <property type="match status" value="2"/>
</dbReference>
<dbReference type="PANTHER" id="PTHR45779">
    <property type="entry name" value="PEPTIDYLPROLYL ISOMERASE"/>
    <property type="match status" value="1"/>
</dbReference>
<evidence type="ECO:0000256" key="2">
    <source>
        <dbReference type="ARBA" id="ARBA00023110"/>
    </source>
</evidence>
<evidence type="ECO:0000256" key="6">
    <source>
        <dbReference type="SAM" id="SignalP"/>
    </source>
</evidence>
<accession>A0ABW2SYC4</accession>
<evidence type="ECO:0000256" key="4">
    <source>
        <dbReference type="PROSITE-ProRule" id="PRU00277"/>
    </source>
</evidence>
<dbReference type="SUPFAM" id="SSF54534">
    <property type="entry name" value="FKBP-like"/>
    <property type="match status" value="2"/>
</dbReference>
<keyword evidence="6" id="KW-0732">Signal</keyword>